<dbReference type="InterPro" id="IPR036390">
    <property type="entry name" value="WH_DNA-bd_sf"/>
</dbReference>
<dbReference type="PRINTS" id="PR00039">
    <property type="entry name" value="HTHLYSR"/>
</dbReference>
<evidence type="ECO:0000313" key="9">
    <source>
        <dbReference type="Proteomes" id="UP000184096"/>
    </source>
</evidence>
<sequence length="303" mass="33421">MELRHLRYFVAIAESGSFTVAAKQRLNTAQPSLSRQIRELEAEVGVQLLIRSRRGIELTAAGRAFLDHARIALDQAEAGREAARKAARPAKPTFVLGFLTGQEMDWLPEAINVLRDELPKIEITVLSKTSPWLAEALTRGKLDLAFMRAEPGMPSLMYQLVTKERLVVVLPRNHRLALLEEINPRELADENFITVSSTAPTVKAVIDEFISRSGVDIHPVHEADNLTMAMTLVVSTGGVCLLPAYAEKILPVSVISRPLAGEAPTIDLVVGYSKANTSQTLQRFLSRVDDLISKVDDLVPRSR</sequence>
<organism evidence="8 9">
    <name type="scientific">Bradyrhizobium erythrophlei</name>
    <dbReference type="NCBI Taxonomy" id="1437360"/>
    <lineage>
        <taxon>Bacteria</taxon>
        <taxon>Pseudomonadati</taxon>
        <taxon>Pseudomonadota</taxon>
        <taxon>Alphaproteobacteria</taxon>
        <taxon>Hyphomicrobiales</taxon>
        <taxon>Nitrobacteraceae</taxon>
        <taxon>Bradyrhizobium</taxon>
    </lineage>
</organism>
<evidence type="ECO:0000256" key="5">
    <source>
        <dbReference type="ARBA" id="ARBA00023163"/>
    </source>
</evidence>
<gene>
    <name evidence="8" type="ORF">SAMN05444170_0760</name>
</gene>
<feature type="domain" description="HTH lysR-type" evidence="7">
    <location>
        <begin position="1"/>
        <end position="59"/>
    </location>
</feature>
<keyword evidence="4" id="KW-0238">DNA-binding</keyword>
<keyword evidence="6" id="KW-0175">Coiled coil</keyword>
<dbReference type="AlphaFoldDB" id="A0A1M7T4L3"/>
<evidence type="ECO:0000259" key="7">
    <source>
        <dbReference type="PROSITE" id="PS50931"/>
    </source>
</evidence>
<dbReference type="Pfam" id="PF03466">
    <property type="entry name" value="LysR_substrate"/>
    <property type="match status" value="1"/>
</dbReference>
<evidence type="ECO:0000256" key="4">
    <source>
        <dbReference type="ARBA" id="ARBA00023125"/>
    </source>
</evidence>
<evidence type="ECO:0000256" key="1">
    <source>
        <dbReference type="ARBA" id="ARBA00003502"/>
    </source>
</evidence>
<dbReference type="InterPro" id="IPR036388">
    <property type="entry name" value="WH-like_DNA-bd_sf"/>
</dbReference>
<dbReference type="Proteomes" id="UP000184096">
    <property type="component" value="Chromosome I"/>
</dbReference>
<proteinExistence type="inferred from homology"/>
<dbReference type="Gene3D" id="1.10.10.10">
    <property type="entry name" value="Winged helix-like DNA-binding domain superfamily/Winged helix DNA-binding domain"/>
    <property type="match status" value="1"/>
</dbReference>
<evidence type="ECO:0000256" key="3">
    <source>
        <dbReference type="ARBA" id="ARBA00023015"/>
    </source>
</evidence>
<keyword evidence="9" id="KW-1185">Reference proteome</keyword>
<dbReference type="Gene3D" id="3.40.190.10">
    <property type="entry name" value="Periplasmic binding protein-like II"/>
    <property type="match status" value="2"/>
</dbReference>
<reference evidence="9" key="1">
    <citation type="submission" date="2016-11" db="EMBL/GenBank/DDBJ databases">
        <authorList>
            <person name="Varghese N."/>
            <person name="Submissions S."/>
        </authorList>
    </citation>
    <scope>NUCLEOTIDE SEQUENCE [LARGE SCALE GENOMIC DNA]</scope>
    <source>
        <strain evidence="9">GAS401</strain>
    </source>
</reference>
<evidence type="ECO:0000256" key="2">
    <source>
        <dbReference type="ARBA" id="ARBA00009437"/>
    </source>
</evidence>
<dbReference type="FunFam" id="1.10.10.10:FF:000001">
    <property type="entry name" value="LysR family transcriptional regulator"/>
    <property type="match status" value="1"/>
</dbReference>
<dbReference type="PROSITE" id="PS50931">
    <property type="entry name" value="HTH_LYSR"/>
    <property type="match status" value="1"/>
</dbReference>
<keyword evidence="3" id="KW-0805">Transcription regulation</keyword>
<dbReference type="SUPFAM" id="SSF46785">
    <property type="entry name" value="Winged helix' DNA-binding domain"/>
    <property type="match status" value="1"/>
</dbReference>
<comment type="similarity">
    <text evidence="2">Belongs to the LysR transcriptional regulatory family.</text>
</comment>
<protein>
    <submittedName>
        <fullName evidence="8">LysR family transcriptional regulator, hca operon transcriptional activator</fullName>
    </submittedName>
</protein>
<accession>A0A1M7T4L3</accession>
<dbReference type="PANTHER" id="PTHR30346">
    <property type="entry name" value="TRANSCRIPTIONAL DUAL REGULATOR HCAR-RELATED"/>
    <property type="match status" value="1"/>
</dbReference>
<dbReference type="PANTHER" id="PTHR30346:SF0">
    <property type="entry name" value="HCA OPERON TRANSCRIPTIONAL ACTIVATOR HCAR"/>
    <property type="match status" value="1"/>
</dbReference>
<dbReference type="GO" id="GO:0003677">
    <property type="term" value="F:DNA binding"/>
    <property type="evidence" value="ECO:0007669"/>
    <property type="project" value="UniProtKB-KW"/>
</dbReference>
<dbReference type="SUPFAM" id="SSF53850">
    <property type="entry name" value="Periplasmic binding protein-like II"/>
    <property type="match status" value="1"/>
</dbReference>
<name>A0A1M7T4L3_9BRAD</name>
<evidence type="ECO:0000313" key="8">
    <source>
        <dbReference type="EMBL" id="SHN65669.1"/>
    </source>
</evidence>
<comment type="function">
    <text evidence="1">NodD regulates the expression of the nodABCFE genes which encode other nodulation proteins. NodD is also a negative regulator of its own expression. Binds flavonoids as inducers.</text>
</comment>
<dbReference type="OrthoDB" id="9811588at2"/>
<dbReference type="Pfam" id="PF00126">
    <property type="entry name" value="HTH_1"/>
    <property type="match status" value="1"/>
</dbReference>
<dbReference type="InterPro" id="IPR000847">
    <property type="entry name" value="LysR_HTH_N"/>
</dbReference>
<dbReference type="InterPro" id="IPR005119">
    <property type="entry name" value="LysR_subst-bd"/>
</dbReference>
<keyword evidence="5" id="KW-0804">Transcription</keyword>
<feature type="coiled-coil region" evidence="6">
    <location>
        <begin position="23"/>
        <end position="86"/>
    </location>
</feature>
<dbReference type="GO" id="GO:0032993">
    <property type="term" value="C:protein-DNA complex"/>
    <property type="evidence" value="ECO:0007669"/>
    <property type="project" value="TreeGrafter"/>
</dbReference>
<dbReference type="EMBL" id="LT670849">
    <property type="protein sequence ID" value="SHN65669.1"/>
    <property type="molecule type" value="Genomic_DNA"/>
</dbReference>
<dbReference type="GO" id="GO:0003700">
    <property type="term" value="F:DNA-binding transcription factor activity"/>
    <property type="evidence" value="ECO:0007669"/>
    <property type="project" value="InterPro"/>
</dbReference>
<evidence type="ECO:0000256" key="6">
    <source>
        <dbReference type="SAM" id="Coils"/>
    </source>
</evidence>